<dbReference type="InterPro" id="IPR050344">
    <property type="entry name" value="Peptidase_M1_aminopeptidases"/>
</dbReference>
<dbReference type="InterPro" id="IPR027268">
    <property type="entry name" value="Peptidase_M4/M1_CTD_sf"/>
</dbReference>
<feature type="signal peptide" evidence="3">
    <location>
        <begin position="1"/>
        <end position="16"/>
    </location>
</feature>
<dbReference type="InterPro" id="IPR014782">
    <property type="entry name" value="Peptidase_M1_dom"/>
</dbReference>
<feature type="domain" description="ERAP1-like C-terminal" evidence="5">
    <location>
        <begin position="492"/>
        <end position="785"/>
    </location>
</feature>
<evidence type="ECO:0008006" key="9">
    <source>
        <dbReference type="Google" id="ProtNLM"/>
    </source>
</evidence>
<evidence type="ECO:0000313" key="8">
    <source>
        <dbReference type="Proteomes" id="UP001168821"/>
    </source>
</evidence>
<dbReference type="Proteomes" id="UP001168821">
    <property type="component" value="Unassembled WGS sequence"/>
</dbReference>
<dbReference type="GO" id="GO:0005615">
    <property type="term" value="C:extracellular space"/>
    <property type="evidence" value="ECO:0007669"/>
    <property type="project" value="TreeGrafter"/>
</dbReference>
<dbReference type="GO" id="GO:0070006">
    <property type="term" value="F:metalloaminopeptidase activity"/>
    <property type="evidence" value="ECO:0007669"/>
    <property type="project" value="TreeGrafter"/>
</dbReference>
<feature type="domain" description="Peptidase M1 membrane alanine aminopeptidase" evidence="4">
    <location>
        <begin position="245"/>
        <end position="405"/>
    </location>
</feature>
<feature type="domain" description="Aminopeptidase N-like N-terminal" evidence="6">
    <location>
        <begin position="22"/>
        <end position="208"/>
    </location>
</feature>
<dbReference type="GO" id="GO:0008270">
    <property type="term" value="F:zinc ion binding"/>
    <property type="evidence" value="ECO:0007669"/>
    <property type="project" value="InterPro"/>
</dbReference>
<protein>
    <recommendedName>
        <fullName evidence="9">Aminopeptidase</fullName>
    </recommendedName>
</protein>
<dbReference type="Pfam" id="PF11838">
    <property type="entry name" value="ERAP1_C"/>
    <property type="match status" value="1"/>
</dbReference>
<dbReference type="InterPro" id="IPR024571">
    <property type="entry name" value="ERAP1-like_C_dom"/>
</dbReference>
<name>A0AA38MNK3_9CUCU</name>
<dbReference type="InterPro" id="IPR042097">
    <property type="entry name" value="Aminopeptidase_N-like_N_sf"/>
</dbReference>
<sequence length="890" mass="101481">MISLTLFLLLLASAWSDNSTLPTEYHITIVPEFSDLTFTSETRITIVVQEAVSRLTLNSRGLEIQDPKVYNSAAEEITGVGFTRDTENETIEITFASDLEEDGIYDLVFQASGTINENYDGFYAAKYTKTVSGQKQERTILLANLKYYKARQIFPCFDDLTHLSTYTLTLVRPNDYISVSNTAKTSTADYDTNRSKDVFAPTDPIPPYELSFAVIDFVEEEFDGTTVYSVAKEDTQYVGELSSQVAQKFQELYPVKINKIHQIVVPDNTLVTNVVDNIGLIIYKESAVVYNEIRESVDDKQEIAKLVALSVIKQYQRESFEWWPNYWAKIGTLVSYQYEVLDQLHPTWRLHEQFVTEELLSLLEDDVDGRDISVVLPENQTPDVFTKSQLLKSFSFVRMFSHFPSPADILEDETNAAALSWIENKGYPLVTVTRTFNEVDNNITFVQGNLVLRSLPVNIVFENQEGDSNNFDFVLDRSEIMSNYRDYISSSWFTVNLERLGYYRVNYGTPNWRNLARFLMNSRNDIDTISPLNRAVLIEDAFYFNHMDRLPVTLYLELILYLKRETDFFPIYAFIKTANRIKSLLYLTSSAQTKFMTFATRLVEHLYENIGTSLNSTESHIDTLSRTKILTWMCSFGYAKCQEEMHALLSSGGSTHPDLQELVFCGGMRRGTLENFLFLLDQHMQRGKKRILRSMACTSDTEILRYYITAVVNESAIVHLKEHDRVDVFMAVLEGSDLGVEVALNFAKQYLEQILIKFTQEDIERMFIALSRKLISDPHQQTINAIIECLTDEQKVQYGDLFRTVTNTINNNKKWRSSNIGTIETWLDANEITTVAPGGENTTTTVTANNSTTTSTTTTPSPGGGAADLRISYTLFVVFLLTCIFSSTQI</sequence>
<dbReference type="SUPFAM" id="SSF63737">
    <property type="entry name" value="Leukotriene A4 hydrolase N-terminal domain"/>
    <property type="match status" value="1"/>
</dbReference>
<organism evidence="7 8">
    <name type="scientific">Zophobas morio</name>
    <dbReference type="NCBI Taxonomy" id="2755281"/>
    <lineage>
        <taxon>Eukaryota</taxon>
        <taxon>Metazoa</taxon>
        <taxon>Ecdysozoa</taxon>
        <taxon>Arthropoda</taxon>
        <taxon>Hexapoda</taxon>
        <taxon>Insecta</taxon>
        <taxon>Pterygota</taxon>
        <taxon>Neoptera</taxon>
        <taxon>Endopterygota</taxon>
        <taxon>Coleoptera</taxon>
        <taxon>Polyphaga</taxon>
        <taxon>Cucujiformia</taxon>
        <taxon>Tenebrionidae</taxon>
        <taxon>Zophobas</taxon>
    </lineage>
</organism>
<keyword evidence="3" id="KW-0732">Signal</keyword>
<dbReference type="Pfam" id="PF17900">
    <property type="entry name" value="Peptidase_M1_N"/>
    <property type="match status" value="1"/>
</dbReference>
<dbReference type="Gene3D" id="2.60.40.1730">
    <property type="entry name" value="tricorn interacting facor f3 domain"/>
    <property type="match status" value="1"/>
</dbReference>
<evidence type="ECO:0000313" key="7">
    <source>
        <dbReference type="EMBL" id="KAJ3664925.1"/>
    </source>
</evidence>
<feature type="region of interest" description="Disordered" evidence="2">
    <location>
        <begin position="838"/>
        <end position="863"/>
    </location>
</feature>
<feature type="chain" id="PRO_5041465417" description="Aminopeptidase" evidence="3">
    <location>
        <begin position="17"/>
        <end position="890"/>
    </location>
</feature>
<dbReference type="Pfam" id="PF01433">
    <property type="entry name" value="Peptidase_M1"/>
    <property type="match status" value="1"/>
</dbReference>
<evidence type="ECO:0000259" key="6">
    <source>
        <dbReference type="Pfam" id="PF17900"/>
    </source>
</evidence>
<dbReference type="Gene3D" id="1.10.390.10">
    <property type="entry name" value="Neutral Protease Domain 2"/>
    <property type="match status" value="1"/>
</dbReference>
<feature type="compositionally biased region" description="Low complexity" evidence="2">
    <location>
        <begin position="838"/>
        <end position="861"/>
    </location>
</feature>
<keyword evidence="8" id="KW-1185">Reference proteome</keyword>
<dbReference type="GO" id="GO:0042277">
    <property type="term" value="F:peptide binding"/>
    <property type="evidence" value="ECO:0007669"/>
    <property type="project" value="TreeGrafter"/>
</dbReference>
<dbReference type="InterPro" id="IPR045357">
    <property type="entry name" value="Aminopeptidase_N-like_N"/>
</dbReference>
<dbReference type="PANTHER" id="PTHR11533">
    <property type="entry name" value="PROTEASE M1 ZINC METALLOPROTEASE"/>
    <property type="match status" value="1"/>
</dbReference>
<accession>A0AA38MNK3</accession>
<dbReference type="SUPFAM" id="SSF55486">
    <property type="entry name" value="Metalloproteases ('zincins'), catalytic domain"/>
    <property type="match status" value="1"/>
</dbReference>
<comment type="similarity">
    <text evidence="1">Belongs to the peptidase M1 family.</text>
</comment>
<proteinExistence type="inferred from homology"/>
<dbReference type="EMBL" id="JALNTZ010000001">
    <property type="protein sequence ID" value="KAJ3664925.1"/>
    <property type="molecule type" value="Genomic_DNA"/>
</dbReference>
<evidence type="ECO:0000259" key="5">
    <source>
        <dbReference type="Pfam" id="PF11838"/>
    </source>
</evidence>
<dbReference type="GO" id="GO:0005737">
    <property type="term" value="C:cytoplasm"/>
    <property type="evidence" value="ECO:0007669"/>
    <property type="project" value="TreeGrafter"/>
</dbReference>
<reference evidence="7" key="1">
    <citation type="journal article" date="2023" name="G3 (Bethesda)">
        <title>Whole genome assemblies of Zophobas morio and Tenebrio molitor.</title>
        <authorList>
            <person name="Kaur S."/>
            <person name="Stinson S.A."/>
            <person name="diCenzo G.C."/>
        </authorList>
    </citation>
    <scope>NUCLEOTIDE SEQUENCE</scope>
    <source>
        <strain evidence="7">QUZm001</strain>
    </source>
</reference>
<dbReference type="AlphaFoldDB" id="A0AA38MNK3"/>
<evidence type="ECO:0000259" key="4">
    <source>
        <dbReference type="Pfam" id="PF01433"/>
    </source>
</evidence>
<dbReference type="GO" id="GO:0043171">
    <property type="term" value="P:peptide catabolic process"/>
    <property type="evidence" value="ECO:0007669"/>
    <property type="project" value="TreeGrafter"/>
</dbReference>
<evidence type="ECO:0000256" key="2">
    <source>
        <dbReference type="SAM" id="MobiDB-lite"/>
    </source>
</evidence>
<gene>
    <name evidence="7" type="ORF">Zmor_000458</name>
</gene>
<dbReference type="Gene3D" id="1.25.50.20">
    <property type="match status" value="1"/>
</dbReference>
<evidence type="ECO:0000256" key="1">
    <source>
        <dbReference type="ARBA" id="ARBA00010136"/>
    </source>
</evidence>
<dbReference type="GO" id="GO:0016020">
    <property type="term" value="C:membrane"/>
    <property type="evidence" value="ECO:0007669"/>
    <property type="project" value="TreeGrafter"/>
</dbReference>
<evidence type="ECO:0000256" key="3">
    <source>
        <dbReference type="SAM" id="SignalP"/>
    </source>
</evidence>
<dbReference type="PANTHER" id="PTHR11533:SF294">
    <property type="entry name" value="THYROTROPIN-RELEASING HORMONE-DEGRADING ECTOENZYME"/>
    <property type="match status" value="1"/>
</dbReference>
<dbReference type="GO" id="GO:0006508">
    <property type="term" value="P:proteolysis"/>
    <property type="evidence" value="ECO:0007669"/>
    <property type="project" value="TreeGrafter"/>
</dbReference>
<comment type="caution">
    <text evidence="7">The sequence shown here is derived from an EMBL/GenBank/DDBJ whole genome shotgun (WGS) entry which is preliminary data.</text>
</comment>